<dbReference type="EMBL" id="BK015055">
    <property type="protein sequence ID" value="DAD89183.1"/>
    <property type="molecule type" value="Genomic_DNA"/>
</dbReference>
<accession>A0A8S5N4E4</accession>
<evidence type="ECO:0000313" key="1">
    <source>
        <dbReference type="EMBL" id="DAD89183.1"/>
    </source>
</evidence>
<organism evidence="1">
    <name type="scientific">Siphoviridae sp. ct5Px37</name>
    <dbReference type="NCBI Taxonomy" id="2826293"/>
    <lineage>
        <taxon>Viruses</taxon>
        <taxon>Duplodnaviria</taxon>
        <taxon>Heunggongvirae</taxon>
        <taxon>Uroviricota</taxon>
        <taxon>Caudoviricetes</taxon>
    </lineage>
</organism>
<sequence>METGQERLAIIDLLYFRRICTLQGASMDVGYSYGRAKEVRQEFIRLVAYYMGYLPKSEVRKKFSHKSQKSVRK</sequence>
<name>A0A8S5N4E4_9CAUD</name>
<protein>
    <submittedName>
        <fullName evidence="1">Uncharacterized protein</fullName>
    </submittedName>
</protein>
<proteinExistence type="predicted"/>
<reference evidence="1" key="1">
    <citation type="journal article" date="2021" name="Proc. Natl. Acad. Sci. U.S.A.">
        <title>A Catalog of Tens of Thousands of Viruses from Human Metagenomes Reveals Hidden Associations with Chronic Diseases.</title>
        <authorList>
            <person name="Tisza M.J."/>
            <person name="Buck C.B."/>
        </authorList>
    </citation>
    <scope>NUCLEOTIDE SEQUENCE</scope>
    <source>
        <strain evidence="1">Ct5Px37</strain>
    </source>
</reference>